<dbReference type="RefSeq" id="WP_060862908.1">
    <property type="nucleotide sequence ID" value="NZ_LIRB01000146.1"/>
</dbReference>
<feature type="region of interest" description="Disordered" evidence="7">
    <location>
        <begin position="194"/>
        <end position="225"/>
    </location>
</feature>
<evidence type="ECO:0000256" key="6">
    <source>
        <dbReference type="PROSITE-ProRule" id="PRU01016"/>
    </source>
</evidence>
<dbReference type="Gene3D" id="3.40.50.150">
    <property type="entry name" value="Vaccinia Virus protein VP39"/>
    <property type="match status" value="1"/>
</dbReference>
<name>A0A132TJW1_9BACL</name>
<dbReference type="InterPro" id="IPR050750">
    <property type="entry name" value="C5-MTase"/>
</dbReference>
<dbReference type="PRINTS" id="PR00105">
    <property type="entry name" value="C5METTRFRASE"/>
</dbReference>
<dbReference type="EC" id="2.1.1.37" evidence="1"/>
<keyword evidence="9" id="KW-1185">Reference proteome</keyword>
<dbReference type="AlphaFoldDB" id="A0A132TJW1"/>
<dbReference type="SUPFAM" id="SSF53335">
    <property type="entry name" value="S-adenosyl-L-methionine-dependent methyltransferases"/>
    <property type="match status" value="1"/>
</dbReference>
<dbReference type="PROSITE" id="PS00094">
    <property type="entry name" value="C5_MTASE_1"/>
    <property type="match status" value="1"/>
</dbReference>
<evidence type="ECO:0000256" key="2">
    <source>
        <dbReference type="ARBA" id="ARBA00022603"/>
    </source>
</evidence>
<evidence type="ECO:0000256" key="4">
    <source>
        <dbReference type="ARBA" id="ARBA00022691"/>
    </source>
</evidence>
<dbReference type="PANTHER" id="PTHR46098">
    <property type="entry name" value="TRNA (CYTOSINE(38)-C(5))-METHYLTRANSFERASE"/>
    <property type="match status" value="1"/>
</dbReference>
<dbReference type="EMBL" id="LIRB01000146">
    <property type="protein sequence ID" value="KWX71592.1"/>
    <property type="molecule type" value="Genomic_DNA"/>
</dbReference>
<evidence type="ECO:0000256" key="1">
    <source>
        <dbReference type="ARBA" id="ARBA00011975"/>
    </source>
</evidence>
<evidence type="ECO:0000313" key="9">
    <source>
        <dbReference type="Proteomes" id="UP000070475"/>
    </source>
</evidence>
<evidence type="ECO:0000256" key="3">
    <source>
        <dbReference type="ARBA" id="ARBA00022679"/>
    </source>
</evidence>
<dbReference type="InterPro" id="IPR029063">
    <property type="entry name" value="SAM-dependent_MTases_sf"/>
</dbReference>
<keyword evidence="4 6" id="KW-0949">S-adenosyl-L-methionine</keyword>
<protein>
    <recommendedName>
        <fullName evidence="1">DNA (cytosine-5-)-methyltransferase</fullName>
        <ecNumber evidence="1">2.1.1.37</ecNumber>
    </recommendedName>
</protein>
<dbReference type="InterPro" id="IPR018117">
    <property type="entry name" value="C5_DNA_meth_AS"/>
</dbReference>
<dbReference type="PANTHER" id="PTHR46098:SF1">
    <property type="entry name" value="TRNA (CYTOSINE(38)-C(5))-METHYLTRANSFERASE"/>
    <property type="match status" value="1"/>
</dbReference>
<dbReference type="GO" id="GO:0009307">
    <property type="term" value="P:DNA restriction-modification system"/>
    <property type="evidence" value="ECO:0007669"/>
    <property type="project" value="UniProtKB-KW"/>
</dbReference>
<dbReference type="InterPro" id="IPR001525">
    <property type="entry name" value="C5_MeTfrase"/>
</dbReference>
<feature type="active site" evidence="6">
    <location>
        <position position="80"/>
    </location>
</feature>
<dbReference type="Proteomes" id="UP000070475">
    <property type="component" value="Unassembled WGS sequence"/>
</dbReference>
<keyword evidence="2 6" id="KW-0489">Methyltransferase</keyword>
<evidence type="ECO:0000313" key="8">
    <source>
        <dbReference type="EMBL" id="KWX71592.1"/>
    </source>
</evidence>
<keyword evidence="5" id="KW-0680">Restriction system</keyword>
<organism evidence="8 9">
    <name type="scientific">Paenibacillus riograndensis</name>
    <dbReference type="NCBI Taxonomy" id="483937"/>
    <lineage>
        <taxon>Bacteria</taxon>
        <taxon>Bacillati</taxon>
        <taxon>Bacillota</taxon>
        <taxon>Bacilli</taxon>
        <taxon>Bacillales</taxon>
        <taxon>Paenibacillaceae</taxon>
        <taxon>Paenibacillus</taxon>
        <taxon>Paenibacillus sonchi group</taxon>
    </lineage>
</organism>
<comment type="similarity">
    <text evidence="6">Belongs to the class I-like SAM-binding methyltransferase superfamily. C5-methyltransferase family.</text>
</comment>
<dbReference type="PATRIC" id="fig|483937.3.peg.4246"/>
<dbReference type="Pfam" id="PF00145">
    <property type="entry name" value="DNA_methylase"/>
    <property type="match status" value="1"/>
</dbReference>
<reference evidence="8 9" key="1">
    <citation type="submission" date="2015-08" db="EMBL/GenBank/DDBJ databases">
        <title>Genomes of Paenibacillus riograndensis.</title>
        <authorList>
            <person name="Sant'Anna F.H."/>
            <person name="Souza R."/>
            <person name="Ambrosini A."/>
            <person name="Bach E."/>
            <person name="Fernandes G."/>
            <person name="Balsanelli E."/>
            <person name="Baura V.A."/>
            <person name="Pedrosa F.O."/>
            <person name="Souza E.M."/>
            <person name="Passaglia L."/>
        </authorList>
    </citation>
    <scope>NUCLEOTIDE SEQUENCE [LARGE SCALE GENOMIC DNA]</scope>
    <source>
        <strain evidence="8 9">CAS34</strain>
    </source>
</reference>
<dbReference type="GO" id="GO:0032259">
    <property type="term" value="P:methylation"/>
    <property type="evidence" value="ECO:0007669"/>
    <property type="project" value="UniProtKB-KW"/>
</dbReference>
<proteinExistence type="inferred from homology"/>
<evidence type="ECO:0000256" key="5">
    <source>
        <dbReference type="ARBA" id="ARBA00022747"/>
    </source>
</evidence>
<gene>
    <name evidence="8" type="ORF">AMQ84_27090</name>
</gene>
<evidence type="ECO:0000256" key="7">
    <source>
        <dbReference type="SAM" id="MobiDB-lite"/>
    </source>
</evidence>
<sequence length="277" mass="30960">MNHLSLFSGIGGIDLAGEWADMKTVAFCEREPFPQKVLKKHWPEVPIYDDVKTLTKARLEADGVIGNGRTIDIISGGYPCQPFSHAGQRKGQDDDRHLWPEYFRLVKEINPRWVVGENVAGHISMGLDDVLTDLESAKYSARAIVILAAAVGARHRRERVFIVAHTYGERELQQKRIIEELWGRIGNSGEIMAHTSSKLPSEPGRAWERREKPSDGGMPGRNGYDPDYWEIEPGLGRMANGIPDRVDRLKSLGNAVVPQQIYPIMAAIKEIDDALGQ</sequence>
<dbReference type="OrthoDB" id="9813719at2"/>
<keyword evidence="3 6" id="KW-0808">Transferase</keyword>
<feature type="compositionally biased region" description="Basic and acidic residues" evidence="7">
    <location>
        <begin position="205"/>
        <end position="214"/>
    </location>
</feature>
<dbReference type="PROSITE" id="PS51679">
    <property type="entry name" value="SAM_MT_C5"/>
    <property type="match status" value="1"/>
</dbReference>
<dbReference type="GO" id="GO:0003886">
    <property type="term" value="F:DNA (cytosine-5-)-methyltransferase activity"/>
    <property type="evidence" value="ECO:0007669"/>
    <property type="project" value="UniProtKB-EC"/>
</dbReference>
<comment type="caution">
    <text evidence="8">The sequence shown here is derived from an EMBL/GenBank/DDBJ whole genome shotgun (WGS) entry which is preliminary data.</text>
</comment>
<accession>A0A132TJW1</accession>